<gene>
    <name evidence="1" type="ORF">MLD38_018257</name>
</gene>
<accession>A0ACB9QUK0</accession>
<reference evidence="2" key="1">
    <citation type="journal article" date="2023" name="Front. Plant Sci.">
        <title>Chromosomal-level genome assembly of Melastoma candidum provides insights into trichome evolution.</title>
        <authorList>
            <person name="Zhong Y."/>
            <person name="Wu W."/>
            <person name="Sun C."/>
            <person name="Zou P."/>
            <person name="Liu Y."/>
            <person name="Dai S."/>
            <person name="Zhou R."/>
        </authorList>
    </citation>
    <scope>NUCLEOTIDE SEQUENCE [LARGE SCALE GENOMIC DNA]</scope>
</reference>
<proteinExistence type="predicted"/>
<keyword evidence="2" id="KW-1185">Reference proteome</keyword>
<evidence type="ECO:0000313" key="2">
    <source>
        <dbReference type="Proteomes" id="UP001057402"/>
    </source>
</evidence>
<dbReference type="EMBL" id="CM042884">
    <property type="protein sequence ID" value="KAI4369857.1"/>
    <property type="molecule type" value="Genomic_DNA"/>
</dbReference>
<evidence type="ECO:0000313" key="1">
    <source>
        <dbReference type="EMBL" id="KAI4369857.1"/>
    </source>
</evidence>
<comment type="caution">
    <text evidence="1">The sequence shown here is derived from an EMBL/GenBank/DDBJ whole genome shotgun (WGS) entry which is preliminary data.</text>
</comment>
<name>A0ACB9QUK0_9MYRT</name>
<organism evidence="1 2">
    <name type="scientific">Melastoma candidum</name>
    <dbReference type="NCBI Taxonomy" id="119954"/>
    <lineage>
        <taxon>Eukaryota</taxon>
        <taxon>Viridiplantae</taxon>
        <taxon>Streptophyta</taxon>
        <taxon>Embryophyta</taxon>
        <taxon>Tracheophyta</taxon>
        <taxon>Spermatophyta</taxon>
        <taxon>Magnoliopsida</taxon>
        <taxon>eudicotyledons</taxon>
        <taxon>Gunneridae</taxon>
        <taxon>Pentapetalae</taxon>
        <taxon>rosids</taxon>
        <taxon>malvids</taxon>
        <taxon>Myrtales</taxon>
        <taxon>Melastomataceae</taxon>
        <taxon>Melastomatoideae</taxon>
        <taxon>Melastomateae</taxon>
        <taxon>Melastoma</taxon>
    </lineage>
</organism>
<protein>
    <submittedName>
        <fullName evidence="1">Uncharacterized protein</fullName>
    </submittedName>
</protein>
<sequence length="253" mass="27620">MEKENAFLEVHLISAQDLKPPPLTNMRRTETYALVWVDPSVKLRSRVDRFGAENPTWNDKFFFRVTPEVLAGDTSTITVEIYAVGYIRDYVVGTVRMFLSSVLSDSSAASFPPCIPAGIRRPSGKIQGVLNIGMMLIDGSDFHALKGATAIGYRDLMGETIRGSKKRDRERRDRKRKQVVALPKGETDPSLESCETSCGDSGYFSDGCDSTTSSSSTASTVLKDWNGMRELAGKSMKVGGGGAGFLCGLLLQK</sequence>
<dbReference type="Proteomes" id="UP001057402">
    <property type="component" value="Chromosome 5"/>
</dbReference>